<evidence type="ECO:0000256" key="3">
    <source>
        <dbReference type="ARBA" id="ARBA00022692"/>
    </source>
</evidence>
<dbReference type="PANTHER" id="PTHR40077:SF2">
    <property type="entry name" value="MEMBRANE PROTEIN"/>
    <property type="match status" value="1"/>
</dbReference>
<comment type="caution">
    <text evidence="8">The sequence shown here is derived from an EMBL/GenBank/DDBJ whole genome shotgun (WGS) entry which is preliminary data.</text>
</comment>
<evidence type="ECO:0000256" key="4">
    <source>
        <dbReference type="ARBA" id="ARBA00022989"/>
    </source>
</evidence>
<feature type="transmembrane region" description="Helical" evidence="6">
    <location>
        <begin position="37"/>
        <end position="59"/>
    </location>
</feature>
<dbReference type="EMBL" id="RQVQ01000011">
    <property type="protein sequence ID" value="RRJ91290.1"/>
    <property type="molecule type" value="Genomic_DNA"/>
</dbReference>
<comment type="subcellular location">
    <subcellularLocation>
        <location evidence="1">Cell membrane</location>
        <topology evidence="1">Multi-pass membrane protein</topology>
    </subcellularLocation>
</comment>
<dbReference type="NCBIfam" id="TIGR03954">
    <property type="entry name" value="integ_memb_HG"/>
    <property type="match status" value="1"/>
</dbReference>
<feature type="transmembrane region" description="Helical" evidence="6">
    <location>
        <begin position="71"/>
        <end position="91"/>
    </location>
</feature>
<evidence type="ECO:0000256" key="6">
    <source>
        <dbReference type="SAM" id="Phobius"/>
    </source>
</evidence>
<evidence type="ECO:0000256" key="2">
    <source>
        <dbReference type="ARBA" id="ARBA00022475"/>
    </source>
</evidence>
<evidence type="ECO:0000259" key="7">
    <source>
        <dbReference type="Pfam" id="PF12823"/>
    </source>
</evidence>
<keyword evidence="3 6" id="KW-0812">Transmembrane</keyword>
<name>A0A3P3W8H7_9FLAO</name>
<accession>A0A3P3W8H7</accession>
<feature type="domain" description="DUF3817" evidence="7">
    <location>
        <begin position="3"/>
        <end position="89"/>
    </location>
</feature>
<sequence>MKKFFKIIAYLEGISYLCLFFNMFVIKSNNLELYKQILFPLGMAHGLLFVLYVVLAIFLAIELKWSLKKTFLILIASVLPFGTFYSEKYWIEQMK</sequence>
<gene>
    <name evidence="8" type="ORF">EG240_06360</name>
</gene>
<dbReference type="OrthoDB" id="1121311at2"/>
<feature type="transmembrane region" description="Helical" evidence="6">
    <location>
        <begin position="7"/>
        <end position="25"/>
    </location>
</feature>
<proteinExistence type="predicted"/>
<evidence type="ECO:0000256" key="5">
    <source>
        <dbReference type="ARBA" id="ARBA00023136"/>
    </source>
</evidence>
<evidence type="ECO:0000313" key="8">
    <source>
        <dbReference type="EMBL" id="RRJ91290.1"/>
    </source>
</evidence>
<keyword evidence="2" id="KW-1003">Cell membrane</keyword>
<dbReference type="GO" id="GO:0005886">
    <property type="term" value="C:plasma membrane"/>
    <property type="evidence" value="ECO:0007669"/>
    <property type="project" value="UniProtKB-SubCell"/>
</dbReference>
<keyword evidence="9" id="KW-1185">Reference proteome</keyword>
<dbReference type="AlphaFoldDB" id="A0A3P3W8H7"/>
<reference evidence="8 9" key="1">
    <citation type="submission" date="2018-11" db="EMBL/GenBank/DDBJ databases">
        <title>Flavobacterium sp. nov., YIM 102701-2 draft genome.</title>
        <authorList>
            <person name="Li G."/>
            <person name="Jiang Y."/>
        </authorList>
    </citation>
    <scope>NUCLEOTIDE SEQUENCE [LARGE SCALE GENOMIC DNA]</scope>
    <source>
        <strain evidence="8 9">YIM 102701-2</strain>
    </source>
</reference>
<organism evidence="8 9">
    <name type="scientific">Paenimyroides tangerinum</name>
    <dbReference type="NCBI Taxonomy" id="2488728"/>
    <lineage>
        <taxon>Bacteria</taxon>
        <taxon>Pseudomonadati</taxon>
        <taxon>Bacteroidota</taxon>
        <taxon>Flavobacteriia</taxon>
        <taxon>Flavobacteriales</taxon>
        <taxon>Flavobacteriaceae</taxon>
        <taxon>Paenimyroides</taxon>
    </lineage>
</organism>
<evidence type="ECO:0000256" key="1">
    <source>
        <dbReference type="ARBA" id="ARBA00004651"/>
    </source>
</evidence>
<evidence type="ECO:0000313" key="9">
    <source>
        <dbReference type="Proteomes" id="UP000275719"/>
    </source>
</evidence>
<dbReference type="RefSeq" id="WP_125018558.1">
    <property type="nucleotide sequence ID" value="NZ_RQVQ01000011.1"/>
</dbReference>
<keyword evidence="5 6" id="KW-0472">Membrane</keyword>
<dbReference type="InterPro" id="IPR023845">
    <property type="entry name" value="DUF3817_TM"/>
</dbReference>
<dbReference type="Pfam" id="PF12823">
    <property type="entry name" value="DUF3817"/>
    <property type="match status" value="1"/>
</dbReference>
<protein>
    <submittedName>
        <fullName evidence="8">DUF3817 domain-containing protein</fullName>
    </submittedName>
</protein>
<keyword evidence="4 6" id="KW-1133">Transmembrane helix</keyword>
<dbReference type="PANTHER" id="PTHR40077">
    <property type="entry name" value="MEMBRANE PROTEIN-RELATED"/>
    <property type="match status" value="1"/>
</dbReference>
<dbReference type="Proteomes" id="UP000275719">
    <property type="component" value="Unassembled WGS sequence"/>
</dbReference>